<keyword evidence="3" id="KW-1185">Reference proteome</keyword>
<sequence>MIQTTRWMTMLRIESFTSGHHPHPTPTMQVPRTQGSRSSGEVPKQKDADFPSGGRAIGRGGIFVWALPFDAQRPGHIYRSEPAPRDFVSFNMERRRVSSTATPGTPSSSFSHWSTRLRHHCRRPTRCTLRVTARYTRNAIHVLFALDGSRLMHLLSCRTPPTSAPFWRPRSRALGIPNIINTSPNTKGLRTWTATPPTNNTLADCADDAPAVICRPPPSLYSTSRPPSSSVLGPGRAARSAADALQRRRWRARSQTTTTVAGSLADDDEGWHADEDEGGGSQTRTAAGKRGRRQAHGIDSVVSSGAARRGRLTREAMDRLPASGVDRR</sequence>
<dbReference type="Proteomes" id="UP000320762">
    <property type="component" value="Unassembled WGS sequence"/>
</dbReference>
<feature type="compositionally biased region" description="Low complexity" evidence="1">
    <location>
        <begin position="220"/>
        <end position="230"/>
    </location>
</feature>
<evidence type="ECO:0000313" key="2">
    <source>
        <dbReference type="EMBL" id="TRM59521.1"/>
    </source>
</evidence>
<reference evidence="2 3" key="1">
    <citation type="journal article" date="2019" name="New Phytol.">
        <title>Comparative genomics reveals unique wood-decay strategies and fruiting body development in the Schizophyllaceae.</title>
        <authorList>
            <person name="Almasi E."/>
            <person name="Sahu N."/>
            <person name="Krizsan K."/>
            <person name="Balint B."/>
            <person name="Kovacs G.M."/>
            <person name="Kiss B."/>
            <person name="Cseklye J."/>
            <person name="Drula E."/>
            <person name="Henrissat B."/>
            <person name="Nagy I."/>
            <person name="Chovatia M."/>
            <person name="Adam C."/>
            <person name="LaButti K."/>
            <person name="Lipzen A."/>
            <person name="Riley R."/>
            <person name="Grigoriev I.V."/>
            <person name="Nagy L.G."/>
        </authorList>
    </citation>
    <scope>NUCLEOTIDE SEQUENCE [LARGE SCALE GENOMIC DNA]</scope>
    <source>
        <strain evidence="2 3">NL-1724</strain>
    </source>
</reference>
<organism evidence="2 3">
    <name type="scientific">Schizophyllum amplum</name>
    <dbReference type="NCBI Taxonomy" id="97359"/>
    <lineage>
        <taxon>Eukaryota</taxon>
        <taxon>Fungi</taxon>
        <taxon>Dikarya</taxon>
        <taxon>Basidiomycota</taxon>
        <taxon>Agaricomycotina</taxon>
        <taxon>Agaricomycetes</taxon>
        <taxon>Agaricomycetidae</taxon>
        <taxon>Agaricales</taxon>
        <taxon>Schizophyllaceae</taxon>
        <taxon>Schizophyllum</taxon>
    </lineage>
</organism>
<gene>
    <name evidence="2" type="ORF">BD626DRAFT_539253</name>
</gene>
<feature type="compositionally biased region" description="Polar residues" evidence="1">
    <location>
        <begin position="26"/>
        <end position="39"/>
    </location>
</feature>
<dbReference type="EMBL" id="VDMD01000027">
    <property type="protein sequence ID" value="TRM59521.1"/>
    <property type="molecule type" value="Genomic_DNA"/>
</dbReference>
<protein>
    <submittedName>
        <fullName evidence="2">Uncharacterized protein</fullName>
    </submittedName>
</protein>
<accession>A0A550C3Z9</accession>
<evidence type="ECO:0000313" key="3">
    <source>
        <dbReference type="Proteomes" id="UP000320762"/>
    </source>
</evidence>
<proteinExistence type="predicted"/>
<dbReference type="AlphaFoldDB" id="A0A550C3Z9"/>
<feature type="region of interest" description="Disordered" evidence="1">
    <location>
        <begin position="217"/>
        <end position="328"/>
    </location>
</feature>
<feature type="region of interest" description="Disordered" evidence="1">
    <location>
        <begin position="16"/>
        <end position="53"/>
    </location>
</feature>
<feature type="compositionally biased region" description="Acidic residues" evidence="1">
    <location>
        <begin position="265"/>
        <end position="278"/>
    </location>
</feature>
<comment type="caution">
    <text evidence="2">The sequence shown here is derived from an EMBL/GenBank/DDBJ whole genome shotgun (WGS) entry which is preliminary data.</text>
</comment>
<evidence type="ECO:0000256" key="1">
    <source>
        <dbReference type="SAM" id="MobiDB-lite"/>
    </source>
</evidence>
<name>A0A550C3Z9_9AGAR</name>